<comment type="caution">
    <text evidence="1">The sequence shown here is derived from an EMBL/GenBank/DDBJ whole genome shotgun (WGS) entry which is preliminary data.</text>
</comment>
<evidence type="ECO:0000313" key="1">
    <source>
        <dbReference type="EMBL" id="KKN63003.1"/>
    </source>
</evidence>
<name>A0A0F9VB07_9ZZZZ</name>
<proteinExistence type="predicted"/>
<dbReference type="EMBL" id="LAZR01000605">
    <property type="protein sequence ID" value="KKN63003.1"/>
    <property type="molecule type" value="Genomic_DNA"/>
</dbReference>
<sequence>MEKLDILKKVFENHFRKLMNLFNDSRLIYFSSNSDQGIFPRIDMPLDLHHTVAVFWHKNQVEINFNDKIIEEVYLKKINVSLAYLKNTFKQIANHEYAHTLQFKSMFYRLPQDTRDDILKKKTKRDIRRRSRKEH</sequence>
<protein>
    <submittedName>
        <fullName evidence="1">Uncharacterized protein</fullName>
    </submittedName>
</protein>
<dbReference type="AlphaFoldDB" id="A0A0F9VB07"/>
<gene>
    <name evidence="1" type="ORF">LCGC14_0506430</name>
</gene>
<reference evidence="1" key="1">
    <citation type="journal article" date="2015" name="Nature">
        <title>Complex archaea that bridge the gap between prokaryotes and eukaryotes.</title>
        <authorList>
            <person name="Spang A."/>
            <person name="Saw J.H."/>
            <person name="Jorgensen S.L."/>
            <person name="Zaremba-Niedzwiedzka K."/>
            <person name="Martijn J."/>
            <person name="Lind A.E."/>
            <person name="van Eijk R."/>
            <person name="Schleper C."/>
            <person name="Guy L."/>
            <person name="Ettema T.J."/>
        </authorList>
    </citation>
    <scope>NUCLEOTIDE SEQUENCE</scope>
</reference>
<organism evidence="1">
    <name type="scientific">marine sediment metagenome</name>
    <dbReference type="NCBI Taxonomy" id="412755"/>
    <lineage>
        <taxon>unclassified sequences</taxon>
        <taxon>metagenomes</taxon>
        <taxon>ecological metagenomes</taxon>
    </lineage>
</organism>
<accession>A0A0F9VB07</accession>